<keyword evidence="7" id="KW-0998">Cell outer membrane</keyword>
<dbReference type="InterPro" id="IPR051906">
    <property type="entry name" value="TolC-like"/>
</dbReference>
<name>A0ABV9GUY5_9BURK</name>
<evidence type="ECO:0000313" key="10">
    <source>
        <dbReference type="EMBL" id="MFC4621339.1"/>
    </source>
</evidence>
<dbReference type="InterPro" id="IPR003423">
    <property type="entry name" value="OMP_efflux"/>
</dbReference>
<dbReference type="PANTHER" id="PTHR30026">
    <property type="entry name" value="OUTER MEMBRANE PROTEIN TOLC"/>
    <property type="match status" value="1"/>
</dbReference>
<keyword evidence="8" id="KW-0175">Coiled coil</keyword>
<keyword evidence="11" id="KW-1185">Reference proteome</keyword>
<keyword evidence="6" id="KW-0472">Membrane</keyword>
<comment type="similarity">
    <text evidence="2">Belongs to the outer membrane factor (OMF) (TC 1.B.17) family.</text>
</comment>
<evidence type="ECO:0000256" key="1">
    <source>
        <dbReference type="ARBA" id="ARBA00004442"/>
    </source>
</evidence>
<comment type="caution">
    <text evidence="10">The sequence shown here is derived from an EMBL/GenBank/DDBJ whole genome shotgun (WGS) entry which is preliminary data.</text>
</comment>
<evidence type="ECO:0000256" key="6">
    <source>
        <dbReference type="ARBA" id="ARBA00023136"/>
    </source>
</evidence>
<dbReference type="PANTHER" id="PTHR30026:SF20">
    <property type="entry name" value="OUTER MEMBRANE PROTEIN TOLC"/>
    <property type="match status" value="1"/>
</dbReference>
<feature type="signal peptide" evidence="9">
    <location>
        <begin position="1"/>
        <end position="22"/>
    </location>
</feature>
<dbReference type="RefSeq" id="WP_377724124.1">
    <property type="nucleotide sequence ID" value="NZ_JBHSEW010000002.1"/>
</dbReference>
<accession>A0ABV9GUY5</accession>
<dbReference type="Gene3D" id="1.20.1600.10">
    <property type="entry name" value="Outer membrane efflux proteins (OEP)"/>
    <property type="match status" value="1"/>
</dbReference>
<evidence type="ECO:0000256" key="3">
    <source>
        <dbReference type="ARBA" id="ARBA00022448"/>
    </source>
</evidence>
<reference evidence="11" key="1">
    <citation type="journal article" date="2019" name="Int. J. Syst. Evol. Microbiol.">
        <title>The Global Catalogue of Microorganisms (GCM) 10K type strain sequencing project: providing services to taxonomists for standard genome sequencing and annotation.</title>
        <authorList>
            <consortium name="The Broad Institute Genomics Platform"/>
            <consortium name="The Broad Institute Genome Sequencing Center for Infectious Disease"/>
            <person name="Wu L."/>
            <person name="Ma J."/>
        </authorList>
    </citation>
    <scope>NUCLEOTIDE SEQUENCE [LARGE SCALE GENOMIC DNA]</scope>
    <source>
        <strain evidence="11">JCM 11650</strain>
    </source>
</reference>
<comment type="subcellular location">
    <subcellularLocation>
        <location evidence="1">Cell outer membrane</location>
    </subcellularLocation>
</comment>
<feature type="coiled-coil region" evidence="8">
    <location>
        <begin position="330"/>
        <end position="357"/>
    </location>
</feature>
<keyword evidence="3" id="KW-0813">Transport</keyword>
<dbReference type="Pfam" id="PF02321">
    <property type="entry name" value="OEP"/>
    <property type="match status" value="2"/>
</dbReference>
<protein>
    <submittedName>
        <fullName evidence="10">TolC family outer membrane protein</fullName>
    </submittedName>
</protein>
<evidence type="ECO:0000256" key="8">
    <source>
        <dbReference type="SAM" id="Coils"/>
    </source>
</evidence>
<evidence type="ECO:0000313" key="11">
    <source>
        <dbReference type="Proteomes" id="UP001595967"/>
    </source>
</evidence>
<dbReference type="InterPro" id="IPR010130">
    <property type="entry name" value="T1SS_OMP_TolC"/>
</dbReference>
<dbReference type="Proteomes" id="UP001595967">
    <property type="component" value="Unassembled WGS sequence"/>
</dbReference>
<dbReference type="EMBL" id="JBHSEW010000002">
    <property type="protein sequence ID" value="MFC4621339.1"/>
    <property type="molecule type" value="Genomic_DNA"/>
</dbReference>
<dbReference type="SUPFAM" id="SSF56954">
    <property type="entry name" value="Outer membrane efflux proteins (OEP)"/>
    <property type="match status" value="1"/>
</dbReference>
<keyword evidence="9" id="KW-0732">Signal</keyword>
<evidence type="ECO:0000256" key="7">
    <source>
        <dbReference type="ARBA" id="ARBA00023237"/>
    </source>
</evidence>
<evidence type="ECO:0000256" key="9">
    <source>
        <dbReference type="SAM" id="SignalP"/>
    </source>
</evidence>
<organism evidence="10 11">
    <name type="scientific">Comamonas nitrativorans</name>
    <dbReference type="NCBI Taxonomy" id="108437"/>
    <lineage>
        <taxon>Bacteria</taxon>
        <taxon>Pseudomonadati</taxon>
        <taxon>Pseudomonadota</taxon>
        <taxon>Betaproteobacteria</taxon>
        <taxon>Burkholderiales</taxon>
        <taxon>Comamonadaceae</taxon>
        <taxon>Comamonas</taxon>
    </lineage>
</organism>
<evidence type="ECO:0000256" key="4">
    <source>
        <dbReference type="ARBA" id="ARBA00022452"/>
    </source>
</evidence>
<gene>
    <name evidence="10" type="ORF">ACFO3A_03840</name>
</gene>
<proteinExistence type="inferred from homology"/>
<keyword evidence="5" id="KW-0812">Transmembrane</keyword>
<evidence type="ECO:0000256" key="2">
    <source>
        <dbReference type="ARBA" id="ARBA00007613"/>
    </source>
</evidence>
<sequence>MKPFRPLRLAALCLLLSLGPWAASHAQSLLDAAQSTLAHDAGWQAQALAVDAASHRQAQGRALLLPQIGLQASTQHSDSEVRLDTPIGAQTQNLPAWQRSAAVVLTQPLYRPANLRQYRQGQQGLELAQAQQMAAQQKLLLQVAQAYVALLQAHDLLQVQTALREAITEQAALAQRNFDVGLVTITDVREAQARLDGVQAQWLAAQNDVAMQALALQKLTTWAAPRPWRLPTSAILPTVDAAQRDVWLDDLPGTHPLLLQAEKARAVAQLEVEKAQAGHRPTLDLQASYGQQRNPDGTLTQPLPHRATVGTVGVTLQLPLFAGFATQNRLRETLSLAAKAQADYEEAQRSVELAVRQAFLGWQSAQEQSTALAAAVVSSNTALQATKTGYQVGVRINADVLAAQVQAANAEKDWLRARYQVLLGYLQLRQAAGRLSLDDIAQVSALFAPVTATGNE</sequence>
<dbReference type="NCBIfam" id="TIGR01844">
    <property type="entry name" value="type_I_sec_TolC"/>
    <property type="match status" value="1"/>
</dbReference>
<feature type="chain" id="PRO_5045770603" evidence="9">
    <location>
        <begin position="23"/>
        <end position="456"/>
    </location>
</feature>
<keyword evidence="4" id="KW-1134">Transmembrane beta strand</keyword>
<evidence type="ECO:0000256" key="5">
    <source>
        <dbReference type="ARBA" id="ARBA00022692"/>
    </source>
</evidence>